<evidence type="ECO:0000313" key="1">
    <source>
        <dbReference type="EMBL" id="GAF91599.1"/>
    </source>
</evidence>
<organism evidence="1">
    <name type="scientific">marine sediment metagenome</name>
    <dbReference type="NCBI Taxonomy" id="412755"/>
    <lineage>
        <taxon>unclassified sequences</taxon>
        <taxon>metagenomes</taxon>
        <taxon>ecological metagenomes</taxon>
    </lineage>
</organism>
<feature type="non-terminal residue" evidence="1">
    <location>
        <position position="1"/>
    </location>
</feature>
<dbReference type="AlphaFoldDB" id="X0TEF7"/>
<sequence>RLNVPVVDSEIKLQASESNKTSLELFFDEVIHDAPGEMILYATLYNKFLEWLDPSEVHDWSKIKFGRELPTKYPKGRNMSEGAQFYIGNISFSDSEIKNHPRLIIRNGKLVSEK</sequence>
<reference evidence="1" key="1">
    <citation type="journal article" date="2014" name="Front. Microbiol.">
        <title>High frequency of phylogenetically diverse reductive dehalogenase-homologous genes in deep subseafloor sedimentary metagenomes.</title>
        <authorList>
            <person name="Kawai M."/>
            <person name="Futagami T."/>
            <person name="Toyoda A."/>
            <person name="Takaki Y."/>
            <person name="Nishi S."/>
            <person name="Hori S."/>
            <person name="Arai W."/>
            <person name="Tsubouchi T."/>
            <person name="Morono Y."/>
            <person name="Uchiyama I."/>
            <person name="Ito T."/>
            <person name="Fujiyama A."/>
            <person name="Inagaki F."/>
            <person name="Takami H."/>
        </authorList>
    </citation>
    <scope>NUCLEOTIDE SEQUENCE</scope>
    <source>
        <strain evidence="1">Expedition CK06-06</strain>
    </source>
</reference>
<accession>X0TEF7</accession>
<proteinExistence type="predicted"/>
<name>X0TEF7_9ZZZZ</name>
<comment type="caution">
    <text evidence="1">The sequence shown here is derived from an EMBL/GenBank/DDBJ whole genome shotgun (WGS) entry which is preliminary data.</text>
</comment>
<gene>
    <name evidence="1" type="ORF">S01H1_21022</name>
</gene>
<dbReference type="EMBL" id="BARS01011591">
    <property type="protein sequence ID" value="GAF91599.1"/>
    <property type="molecule type" value="Genomic_DNA"/>
</dbReference>
<protein>
    <submittedName>
        <fullName evidence="1">Uncharacterized protein</fullName>
    </submittedName>
</protein>